<sequence length="72" mass="8326">MKRETIDGQQYIVERIGDTKVIHVGLEDLPFVDKLVMTDGTIIQNMKFERIAVPPIHEVKQQLESNNNLQYS</sequence>
<protein>
    <submittedName>
        <fullName evidence="1">Uncharacterized protein</fullName>
    </submittedName>
</protein>
<accession>A0A1M6LGZ9</accession>
<reference evidence="1 2" key="1">
    <citation type="submission" date="2016-11" db="EMBL/GenBank/DDBJ databases">
        <authorList>
            <person name="Jaros S."/>
            <person name="Januszkiewicz K."/>
            <person name="Wedrychowicz H."/>
        </authorList>
    </citation>
    <scope>NUCLEOTIDE SEQUENCE [LARGE SCALE GENOMIC DNA]</scope>
    <source>
        <strain evidence="1 2">DSM 17477</strain>
    </source>
</reference>
<evidence type="ECO:0000313" key="1">
    <source>
        <dbReference type="EMBL" id="SHJ70437.1"/>
    </source>
</evidence>
<organism evidence="1 2">
    <name type="scientific">Dethiosulfatibacter aminovorans DSM 17477</name>
    <dbReference type="NCBI Taxonomy" id="1121476"/>
    <lineage>
        <taxon>Bacteria</taxon>
        <taxon>Bacillati</taxon>
        <taxon>Bacillota</taxon>
        <taxon>Tissierellia</taxon>
        <taxon>Dethiosulfatibacter</taxon>
    </lineage>
</organism>
<dbReference type="AlphaFoldDB" id="A0A1M6LGZ9"/>
<name>A0A1M6LGZ9_9FIRM</name>
<dbReference type="EMBL" id="FQZL01000032">
    <property type="protein sequence ID" value="SHJ70437.1"/>
    <property type="molecule type" value="Genomic_DNA"/>
</dbReference>
<proteinExistence type="predicted"/>
<keyword evidence="2" id="KW-1185">Reference proteome</keyword>
<dbReference type="Proteomes" id="UP000184052">
    <property type="component" value="Unassembled WGS sequence"/>
</dbReference>
<gene>
    <name evidence="1" type="ORF">SAMN02745751_03170</name>
</gene>
<dbReference type="RefSeq" id="WP_073050540.1">
    <property type="nucleotide sequence ID" value="NZ_FQZL01000032.1"/>
</dbReference>
<evidence type="ECO:0000313" key="2">
    <source>
        <dbReference type="Proteomes" id="UP000184052"/>
    </source>
</evidence>